<keyword evidence="1" id="KW-0175">Coiled coil</keyword>
<proteinExistence type="predicted"/>
<dbReference type="PANTHER" id="PTHR22744">
    <property type="entry name" value="HELIX LOOP HELIX PROTEIN 21-RELATED"/>
    <property type="match status" value="1"/>
</dbReference>
<evidence type="ECO:0000256" key="1">
    <source>
        <dbReference type="SAM" id="Coils"/>
    </source>
</evidence>
<dbReference type="AlphaFoldDB" id="A0AAN5D7F9"/>
<organism evidence="3 4">
    <name type="scientific">Pristionchus mayeri</name>
    <dbReference type="NCBI Taxonomy" id="1317129"/>
    <lineage>
        <taxon>Eukaryota</taxon>
        <taxon>Metazoa</taxon>
        <taxon>Ecdysozoa</taxon>
        <taxon>Nematoda</taxon>
        <taxon>Chromadorea</taxon>
        <taxon>Rhabditida</taxon>
        <taxon>Rhabditina</taxon>
        <taxon>Diplogasteromorpha</taxon>
        <taxon>Diplogasteroidea</taxon>
        <taxon>Neodiplogasteridae</taxon>
        <taxon>Pristionchus</taxon>
    </lineage>
</organism>
<gene>
    <name evidence="3" type="ORF">PMAYCL1PPCAC_28118</name>
</gene>
<sequence length="411" mass="46580">DVGNDDDLEILEESSYVASKKRRRMDQLEDDDIESLKARVEQLEKEKAEIKTQRDYFERHALAHDPQLKPSRVHIHNVLADMKNISASFRSPPYEVDGVEISVFVKETVACASVERHGGTPEATVIPRITMTADDGIGRFVFAMVAVCQSKRQVLGKVLSPVECTLILKALFDKQGDIMGKSKTFTPITDLDSTSSFVSIRITMVVQRTDGMLPSPATNASDSATIRIDEKDIIVSIAYLSQWSKFFRAYFAADMAEKITGIYPIKDTVSAEDFEEMMRVISPAQKSVSLNNYEMLLKAAERFEMPDLTRRVEMFLLDFCKHKMRLANLFQLAIDVYNLELVQAKLLHRWRNVTLMKNELLAHRVYKELKPATKILVNQRFAEDAVMPNDSMKSGIVQTEVRAIDDQSDGD</sequence>
<dbReference type="CDD" id="cd18186">
    <property type="entry name" value="BTB_POZ_ZBTB_KLHL-like"/>
    <property type="match status" value="1"/>
</dbReference>
<comment type="caution">
    <text evidence="3">The sequence shown here is derived from an EMBL/GenBank/DDBJ whole genome shotgun (WGS) entry which is preliminary data.</text>
</comment>
<name>A0AAN5D7F9_9BILA</name>
<keyword evidence="4" id="KW-1185">Reference proteome</keyword>
<dbReference type="SMART" id="SM00225">
    <property type="entry name" value="BTB"/>
    <property type="match status" value="1"/>
</dbReference>
<dbReference type="SUPFAM" id="SSF54695">
    <property type="entry name" value="POZ domain"/>
    <property type="match status" value="1"/>
</dbReference>
<dbReference type="PANTHER" id="PTHR22744:SF17">
    <property type="entry name" value="BTB DOMAIN-CONTAINING PROTEIN"/>
    <property type="match status" value="1"/>
</dbReference>
<feature type="coiled-coil region" evidence="1">
    <location>
        <begin position="26"/>
        <end position="60"/>
    </location>
</feature>
<reference evidence="4" key="1">
    <citation type="submission" date="2022-10" db="EMBL/GenBank/DDBJ databases">
        <title>Genome assembly of Pristionchus species.</title>
        <authorList>
            <person name="Yoshida K."/>
            <person name="Sommer R.J."/>
        </authorList>
    </citation>
    <scope>NUCLEOTIDE SEQUENCE [LARGE SCALE GENOMIC DNA]</scope>
    <source>
        <strain evidence="4">RS5460</strain>
    </source>
</reference>
<dbReference type="EMBL" id="BTRK01000006">
    <property type="protein sequence ID" value="GMR57923.1"/>
    <property type="molecule type" value="Genomic_DNA"/>
</dbReference>
<dbReference type="Pfam" id="PF00651">
    <property type="entry name" value="BTB"/>
    <property type="match status" value="1"/>
</dbReference>
<evidence type="ECO:0000259" key="2">
    <source>
        <dbReference type="PROSITE" id="PS50097"/>
    </source>
</evidence>
<dbReference type="PROSITE" id="PS50097">
    <property type="entry name" value="BTB"/>
    <property type="match status" value="1"/>
</dbReference>
<dbReference type="InterPro" id="IPR000210">
    <property type="entry name" value="BTB/POZ_dom"/>
</dbReference>
<dbReference type="InterPro" id="IPR011333">
    <property type="entry name" value="SKP1/BTB/POZ_sf"/>
</dbReference>
<feature type="non-terminal residue" evidence="3">
    <location>
        <position position="1"/>
    </location>
</feature>
<protein>
    <recommendedName>
        <fullName evidence="2">BTB domain-containing protein</fullName>
    </recommendedName>
</protein>
<dbReference type="Gene3D" id="3.30.710.10">
    <property type="entry name" value="Potassium Channel Kv1.1, Chain A"/>
    <property type="match status" value="1"/>
</dbReference>
<accession>A0AAN5D7F9</accession>
<feature type="domain" description="BTB" evidence="2">
    <location>
        <begin position="222"/>
        <end position="290"/>
    </location>
</feature>
<dbReference type="Proteomes" id="UP001328107">
    <property type="component" value="Unassembled WGS sequence"/>
</dbReference>
<evidence type="ECO:0000313" key="3">
    <source>
        <dbReference type="EMBL" id="GMR57923.1"/>
    </source>
</evidence>
<evidence type="ECO:0000313" key="4">
    <source>
        <dbReference type="Proteomes" id="UP001328107"/>
    </source>
</evidence>